<sequence length="171" mass="18436">MTDISYTPVARISELALEPSSEGGMASMDAAIGTLLQLTRLGCVYTEVAPGETACPYHVHHAEDEVLVILAGEGEYRFGGRLHAVRAGDVLGAPLGGPDYAHQLFNTGPETLKYLVVSSKADLDVLEFPDSGKFLVSSRLIPGTARSRFFFKGRTADMADDYDGEVTERRP</sequence>
<feature type="domain" description="Cupin type-2" evidence="2">
    <location>
        <begin position="45"/>
        <end position="117"/>
    </location>
</feature>
<dbReference type="EMBL" id="QQNH01000007">
    <property type="protein sequence ID" value="RDE09242.1"/>
    <property type="molecule type" value="Genomic_DNA"/>
</dbReference>
<dbReference type="RefSeq" id="WP_114645498.1">
    <property type="nucleotide sequence ID" value="NZ_QQNH01000007.1"/>
</dbReference>
<dbReference type="OrthoDB" id="116921at2"/>
<name>A0A369W7L8_9HYPH</name>
<proteinExistence type="predicted"/>
<protein>
    <submittedName>
        <fullName evidence="3">Cupin domain-containing protein</fullName>
    </submittedName>
</protein>
<dbReference type="Proteomes" id="UP000253759">
    <property type="component" value="Unassembled WGS sequence"/>
</dbReference>
<dbReference type="Gene3D" id="2.60.120.10">
    <property type="entry name" value="Jelly Rolls"/>
    <property type="match status" value="1"/>
</dbReference>
<keyword evidence="4" id="KW-1185">Reference proteome</keyword>
<evidence type="ECO:0000313" key="4">
    <source>
        <dbReference type="Proteomes" id="UP000253759"/>
    </source>
</evidence>
<dbReference type="PANTHER" id="PTHR35848">
    <property type="entry name" value="OXALATE-BINDING PROTEIN"/>
    <property type="match status" value="1"/>
</dbReference>
<organism evidence="3 4">
    <name type="scientific">Pelagibacterium lacus</name>
    <dbReference type="NCBI Taxonomy" id="2282655"/>
    <lineage>
        <taxon>Bacteria</taxon>
        <taxon>Pseudomonadati</taxon>
        <taxon>Pseudomonadota</taxon>
        <taxon>Alphaproteobacteria</taxon>
        <taxon>Hyphomicrobiales</taxon>
        <taxon>Devosiaceae</taxon>
        <taxon>Pelagibacterium</taxon>
    </lineage>
</organism>
<dbReference type="GO" id="GO:0046872">
    <property type="term" value="F:metal ion binding"/>
    <property type="evidence" value="ECO:0007669"/>
    <property type="project" value="UniProtKB-KW"/>
</dbReference>
<dbReference type="InterPro" id="IPR051610">
    <property type="entry name" value="GPI/OXD"/>
</dbReference>
<evidence type="ECO:0000259" key="2">
    <source>
        <dbReference type="Pfam" id="PF07883"/>
    </source>
</evidence>
<gene>
    <name evidence="3" type="ORF">DVH29_07205</name>
</gene>
<evidence type="ECO:0000256" key="1">
    <source>
        <dbReference type="ARBA" id="ARBA00022723"/>
    </source>
</evidence>
<dbReference type="Pfam" id="PF07883">
    <property type="entry name" value="Cupin_2"/>
    <property type="match status" value="1"/>
</dbReference>
<comment type="caution">
    <text evidence="3">The sequence shown here is derived from an EMBL/GenBank/DDBJ whole genome shotgun (WGS) entry which is preliminary data.</text>
</comment>
<dbReference type="SUPFAM" id="SSF51182">
    <property type="entry name" value="RmlC-like cupins"/>
    <property type="match status" value="1"/>
</dbReference>
<dbReference type="PANTHER" id="PTHR35848:SF6">
    <property type="entry name" value="CUPIN TYPE-2 DOMAIN-CONTAINING PROTEIN"/>
    <property type="match status" value="1"/>
</dbReference>
<keyword evidence="1" id="KW-0479">Metal-binding</keyword>
<dbReference type="AlphaFoldDB" id="A0A369W7L8"/>
<reference evidence="4" key="1">
    <citation type="submission" date="2018-07" db="EMBL/GenBank/DDBJ databases">
        <authorList>
            <person name="Liu B.-T."/>
            <person name="Du Z."/>
        </authorList>
    </citation>
    <scope>NUCLEOTIDE SEQUENCE [LARGE SCALE GENOMIC DNA]</scope>
    <source>
        <strain evidence="4">XYN52</strain>
    </source>
</reference>
<dbReference type="InterPro" id="IPR014710">
    <property type="entry name" value="RmlC-like_jellyroll"/>
</dbReference>
<dbReference type="InterPro" id="IPR011051">
    <property type="entry name" value="RmlC_Cupin_sf"/>
</dbReference>
<evidence type="ECO:0000313" key="3">
    <source>
        <dbReference type="EMBL" id="RDE09242.1"/>
    </source>
</evidence>
<dbReference type="InterPro" id="IPR013096">
    <property type="entry name" value="Cupin_2"/>
</dbReference>
<accession>A0A369W7L8</accession>